<evidence type="ECO:0000256" key="2">
    <source>
        <dbReference type="SAM" id="Phobius"/>
    </source>
</evidence>
<dbReference type="EMBL" id="SFCC01000008">
    <property type="protein sequence ID" value="RZQ62773.1"/>
    <property type="molecule type" value="Genomic_DNA"/>
</dbReference>
<evidence type="ECO:0008006" key="6">
    <source>
        <dbReference type="Google" id="ProtNLM"/>
    </source>
</evidence>
<feature type="region of interest" description="Disordered" evidence="1">
    <location>
        <begin position="27"/>
        <end position="47"/>
    </location>
</feature>
<name>A0A4Q7J8R8_9PSEU</name>
<feature type="chain" id="PRO_5020744138" description="Ig-like domain-containing protein" evidence="3">
    <location>
        <begin position="26"/>
        <end position="191"/>
    </location>
</feature>
<comment type="caution">
    <text evidence="4">The sequence shown here is derived from an EMBL/GenBank/DDBJ whole genome shotgun (WGS) entry which is preliminary data.</text>
</comment>
<sequence>MNITRITATGLLTGALLLAPAAALAQETSEPKPPPAPKLSVKVSPGTGKPGAAVTVTFNCQVPGQAWYSQVTSTAIDLKSAGTSDRASGTVKDVKPGKYSVDVTCSARNKPERKGSATFTVLGTEPAKPAKPQPGQVAKVPSGGVETGSGPADPSAYAGIVAALFGATTLAVAAGVGVYAYRRRKNDSNVH</sequence>
<gene>
    <name evidence="4" type="ORF">EWH70_17660</name>
</gene>
<feature type="transmembrane region" description="Helical" evidence="2">
    <location>
        <begin position="156"/>
        <end position="181"/>
    </location>
</feature>
<proteinExistence type="predicted"/>
<feature type="region of interest" description="Disordered" evidence="1">
    <location>
        <begin position="124"/>
        <end position="149"/>
    </location>
</feature>
<keyword evidence="3" id="KW-0732">Signal</keyword>
<dbReference type="RefSeq" id="WP_130476511.1">
    <property type="nucleotide sequence ID" value="NZ_SFCC01000008.1"/>
</dbReference>
<keyword evidence="5" id="KW-1185">Reference proteome</keyword>
<keyword evidence="2" id="KW-0812">Transmembrane</keyword>
<protein>
    <recommendedName>
        <fullName evidence="6">Ig-like domain-containing protein</fullName>
    </recommendedName>
</protein>
<reference evidence="4 5" key="1">
    <citation type="submission" date="2019-02" db="EMBL/GenBank/DDBJ databases">
        <title>Draft genome sequence of Amycolatopsis sp. 8-3EHSu isolated from roots of Suaeda maritima.</title>
        <authorList>
            <person name="Duangmal K."/>
            <person name="Chantavorakit T."/>
        </authorList>
    </citation>
    <scope>NUCLEOTIDE SEQUENCE [LARGE SCALE GENOMIC DNA]</scope>
    <source>
        <strain evidence="4 5">8-3EHSu</strain>
    </source>
</reference>
<keyword evidence="2" id="KW-1133">Transmembrane helix</keyword>
<accession>A0A4Q7J8R8</accession>
<evidence type="ECO:0000256" key="1">
    <source>
        <dbReference type="SAM" id="MobiDB-lite"/>
    </source>
</evidence>
<organism evidence="4 5">
    <name type="scientific">Amycolatopsis suaedae</name>
    <dbReference type="NCBI Taxonomy" id="2510978"/>
    <lineage>
        <taxon>Bacteria</taxon>
        <taxon>Bacillati</taxon>
        <taxon>Actinomycetota</taxon>
        <taxon>Actinomycetes</taxon>
        <taxon>Pseudonocardiales</taxon>
        <taxon>Pseudonocardiaceae</taxon>
        <taxon>Amycolatopsis</taxon>
    </lineage>
</organism>
<dbReference type="AlphaFoldDB" id="A0A4Q7J8R8"/>
<keyword evidence="2" id="KW-0472">Membrane</keyword>
<evidence type="ECO:0000256" key="3">
    <source>
        <dbReference type="SAM" id="SignalP"/>
    </source>
</evidence>
<feature type="signal peptide" evidence="3">
    <location>
        <begin position="1"/>
        <end position="25"/>
    </location>
</feature>
<evidence type="ECO:0000313" key="4">
    <source>
        <dbReference type="EMBL" id="RZQ62773.1"/>
    </source>
</evidence>
<dbReference type="OrthoDB" id="3629550at2"/>
<dbReference type="Proteomes" id="UP000292003">
    <property type="component" value="Unassembled WGS sequence"/>
</dbReference>
<evidence type="ECO:0000313" key="5">
    <source>
        <dbReference type="Proteomes" id="UP000292003"/>
    </source>
</evidence>